<name>A0A9J6AGB8_SOLCO</name>
<dbReference type="OrthoDB" id="17255at2759"/>
<gene>
    <name evidence="2" type="ORF">H5410_008273</name>
</gene>
<feature type="domain" description="Molybdenum cofactor sulfurase middle" evidence="1">
    <location>
        <begin position="10"/>
        <end position="137"/>
    </location>
</feature>
<sequence length="174" mass="18993">MAEVIGAPAAQVKSIFVYPIKSCRGISVSQAPITSTGFRWDRQWLVVNSKGRAYTQRVEPKLALVEVALPTEAFSEGWEPNNDSYLVIRAPGMDPLNIPLSNPSVVSDGVSVWEWSGSALDEGAEAAMWFSTHLGKPSRLVRFSEGIAHPVVLSRFSSSICYSYEITDVTISLS</sequence>
<dbReference type="Proteomes" id="UP000824120">
    <property type="component" value="Chromosome 2"/>
</dbReference>
<dbReference type="Pfam" id="PF03476">
    <property type="entry name" value="MOSC_N"/>
    <property type="match status" value="1"/>
</dbReference>
<evidence type="ECO:0000313" key="3">
    <source>
        <dbReference type="Proteomes" id="UP000824120"/>
    </source>
</evidence>
<reference evidence="2 3" key="1">
    <citation type="submission" date="2020-09" db="EMBL/GenBank/DDBJ databases">
        <title>De no assembly of potato wild relative species, Solanum commersonii.</title>
        <authorList>
            <person name="Cho K."/>
        </authorList>
    </citation>
    <scope>NUCLEOTIDE SEQUENCE [LARGE SCALE GENOMIC DNA]</scope>
    <source>
        <strain evidence="2">LZ3.2</strain>
        <tissue evidence="2">Leaf</tissue>
    </source>
</reference>
<accession>A0A9J6AGB8</accession>
<dbReference type="SUPFAM" id="SSF141673">
    <property type="entry name" value="MOSC N-terminal domain-like"/>
    <property type="match status" value="1"/>
</dbReference>
<dbReference type="EMBL" id="JACXVP010000002">
    <property type="protein sequence ID" value="KAG5623055.1"/>
    <property type="molecule type" value="Genomic_DNA"/>
</dbReference>
<organism evidence="2 3">
    <name type="scientific">Solanum commersonii</name>
    <name type="common">Commerson's wild potato</name>
    <name type="synonym">Commerson's nightshade</name>
    <dbReference type="NCBI Taxonomy" id="4109"/>
    <lineage>
        <taxon>Eukaryota</taxon>
        <taxon>Viridiplantae</taxon>
        <taxon>Streptophyta</taxon>
        <taxon>Embryophyta</taxon>
        <taxon>Tracheophyta</taxon>
        <taxon>Spermatophyta</taxon>
        <taxon>Magnoliopsida</taxon>
        <taxon>eudicotyledons</taxon>
        <taxon>Gunneridae</taxon>
        <taxon>Pentapetalae</taxon>
        <taxon>asterids</taxon>
        <taxon>lamiids</taxon>
        <taxon>Solanales</taxon>
        <taxon>Solanaceae</taxon>
        <taxon>Solanoideae</taxon>
        <taxon>Solaneae</taxon>
        <taxon>Solanum</taxon>
    </lineage>
</organism>
<dbReference type="AlphaFoldDB" id="A0A9J6AGB8"/>
<evidence type="ECO:0000313" key="2">
    <source>
        <dbReference type="EMBL" id="KAG5623055.1"/>
    </source>
</evidence>
<dbReference type="PANTHER" id="PTHR14237:SF19">
    <property type="entry name" value="MITOCHONDRIAL AMIDOXIME REDUCING COMPONENT 1"/>
    <property type="match status" value="1"/>
</dbReference>
<proteinExistence type="predicted"/>
<evidence type="ECO:0000259" key="1">
    <source>
        <dbReference type="Pfam" id="PF03476"/>
    </source>
</evidence>
<dbReference type="PANTHER" id="PTHR14237">
    <property type="entry name" value="MOLYBDOPTERIN COFACTOR SULFURASE MOSC"/>
    <property type="match status" value="1"/>
</dbReference>
<keyword evidence="3" id="KW-1185">Reference proteome</keyword>
<comment type="caution">
    <text evidence="2">The sequence shown here is derived from an EMBL/GenBank/DDBJ whole genome shotgun (WGS) entry which is preliminary data.</text>
</comment>
<protein>
    <recommendedName>
        <fullName evidence="1">Molybdenum cofactor sulfurase middle domain-containing protein</fullName>
    </recommendedName>
</protein>
<dbReference type="InterPro" id="IPR005303">
    <property type="entry name" value="MOCOS_middle"/>
</dbReference>